<evidence type="ECO:0000313" key="4">
    <source>
        <dbReference type="EMBL" id="CAB9500898.1"/>
    </source>
</evidence>
<evidence type="ECO:0000313" key="5">
    <source>
        <dbReference type="Proteomes" id="UP001153069"/>
    </source>
</evidence>
<protein>
    <recommendedName>
        <fullName evidence="3">VWFD domain-containing protein</fullName>
    </recommendedName>
</protein>
<feature type="domain" description="VWFD" evidence="3">
    <location>
        <begin position="198"/>
        <end position="376"/>
    </location>
</feature>
<evidence type="ECO:0000259" key="3">
    <source>
        <dbReference type="PROSITE" id="PS51233"/>
    </source>
</evidence>
<dbReference type="InterPro" id="IPR001846">
    <property type="entry name" value="VWF_type-D"/>
</dbReference>
<proteinExistence type="predicted"/>
<dbReference type="InterPro" id="IPR050780">
    <property type="entry name" value="Mucin_vWF_Thrombospondin_sf"/>
</dbReference>
<dbReference type="AlphaFoldDB" id="A0A9N8DDB4"/>
<keyword evidence="2" id="KW-0325">Glycoprotein</keyword>
<dbReference type="OrthoDB" id="160294at2759"/>
<sequence>MPLQSSWDQIIQSSQFRFLHKPKAAQKRPSSTSFFCFATMKFSSSILFAASLFVANLGATFGHGVQMLTCISPAGGLRVFIEHWHEHTAPAISPGDTIQIQKNTETSVPTAYTGTVFNVPETSLGYLCKGNAIPMHIASCGSKADTYNDWGWFDFPSVDCNAPSDTYTIEQGNTVVFREDCSHLYPQTFSISGICDAATGRIGGDPHIQTWDKKWYDFHGQCDLVFLENEEFNDGQGMDIHVRTTARYQYSYIEAAALRIGDDVLQVSSHGNYFLNAIGQASMPATLGGHNVTYSVDDNKKHTFVTHLGDGRNVVIQTFKDWVNVKLDAADMKNYGNSKGLLGEFPTGDWVGRDNSIFTNANEFGQEWQVRDTDAKLFAVNREPQFPQKCVMPDPKSAARRLGESIAKATAERVCDHWAADEKDLCVFDVMASGDLEHAAAGAF</sequence>
<dbReference type="EMBL" id="CAICTM010000093">
    <property type="protein sequence ID" value="CAB9500898.1"/>
    <property type="molecule type" value="Genomic_DNA"/>
</dbReference>
<evidence type="ECO:0000256" key="2">
    <source>
        <dbReference type="ARBA" id="ARBA00023180"/>
    </source>
</evidence>
<name>A0A9N8DDB4_9STRA</name>
<accession>A0A9N8DDB4</accession>
<reference evidence="4" key="1">
    <citation type="submission" date="2020-06" db="EMBL/GenBank/DDBJ databases">
        <authorList>
            <consortium name="Plant Systems Biology data submission"/>
        </authorList>
    </citation>
    <scope>NUCLEOTIDE SEQUENCE</scope>
    <source>
        <strain evidence="4">D6</strain>
    </source>
</reference>
<comment type="caution">
    <text evidence="4">The sequence shown here is derived from an EMBL/GenBank/DDBJ whole genome shotgun (WGS) entry which is preliminary data.</text>
</comment>
<dbReference type="PROSITE" id="PS51233">
    <property type="entry name" value="VWFD"/>
    <property type="match status" value="1"/>
</dbReference>
<organism evidence="4 5">
    <name type="scientific">Seminavis robusta</name>
    <dbReference type="NCBI Taxonomy" id="568900"/>
    <lineage>
        <taxon>Eukaryota</taxon>
        <taxon>Sar</taxon>
        <taxon>Stramenopiles</taxon>
        <taxon>Ochrophyta</taxon>
        <taxon>Bacillariophyta</taxon>
        <taxon>Bacillariophyceae</taxon>
        <taxon>Bacillariophycidae</taxon>
        <taxon>Naviculales</taxon>
        <taxon>Naviculaceae</taxon>
        <taxon>Seminavis</taxon>
    </lineage>
</organism>
<evidence type="ECO:0000256" key="1">
    <source>
        <dbReference type="ARBA" id="ARBA00023157"/>
    </source>
</evidence>
<dbReference type="PANTHER" id="PTHR11339">
    <property type="entry name" value="EXTRACELLULAR MATRIX GLYCOPROTEIN RELATED"/>
    <property type="match status" value="1"/>
</dbReference>
<keyword evidence="5" id="KW-1185">Reference proteome</keyword>
<keyword evidence="1" id="KW-1015">Disulfide bond</keyword>
<dbReference type="Proteomes" id="UP001153069">
    <property type="component" value="Unassembled WGS sequence"/>
</dbReference>
<gene>
    <name evidence="4" type="ORF">SEMRO_94_G049091.1</name>
</gene>